<gene>
    <name evidence="1" type="ORF">L6164_008071</name>
</gene>
<evidence type="ECO:0000313" key="1">
    <source>
        <dbReference type="EMBL" id="KAI4347243.1"/>
    </source>
</evidence>
<evidence type="ECO:0000313" key="2">
    <source>
        <dbReference type="Proteomes" id="UP000828941"/>
    </source>
</evidence>
<comment type="caution">
    <text evidence="1">The sequence shown here is derived from an EMBL/GenBank/DDBJ whole genome shotgun (WGS) entry which is preliminary data.</text>
</comment>
<proteinExistence type="predicted"/>
<sequence>MRKPCCCEKEETNKGPWSKQEDQKLMDYIKEHGEGCWRWIPRAAGLRRCGKSCRLRWLNYLKPEVKHGDFGEDEEDLIIRLHALLGNRGKLDFFFPSKLSNPRLFLIAFTWICHVCVWALIAGRLPGRSDNEIKHYWNSHIKKKLERMGHDPNNLHGFKSSVLAISKPFGLKTNEVPKHVSFNAVDSQVLNSSTGPDQCNISNFPDLNLDLTLSTSSMERETEAPKD</sequence>
<accession>A0ACB9PFW5</accession>
<keyword evidence="2" id="KW-1185">Reference proteome</keyword>
<dbReference type="Proteomes" id="UP000828941">
    <property type="component" value="Chromosome 4"/>
</dbReference>
<name>A0ACB9PFW5_BAUVA</name>
<organism evidence="1 2">
    <name type="scientific">Bauhinia variegata</name>
    <name type="common">Purple orchid tree</name>
    <name type="synonym">Phanera variegata</name>
    <dbReference type="NCBI Taxonomy" id="167791"/>
    <lineage>
        <taxon>Eukaryota</taxon>
        <taxon>Viridiplantae</taxon>
        <taxon>Streptophyta</taxon>
        <taxon>Embryophyta</taxon>
        <taxon>Tracheophyta</taxon>
        <taxon>Spermatophyta</taxon>
        <taxon>Magnoliopsida</taxon>
        <taxon>eudicotyledons</taxon>
        <taxon>Gunneridae</taxon>
        <taxon>Pentapetalae</taxon>
        <taxon>rosids</taxon>
        <taxon>fabids</taxon>
        <taxon>Fabales</taxon>
        <taxon>Fabaceae</taxon>
        <taxon>Cercidoideae</taxon>
        <taxon>Cercideae</taxon>
        <taxon>Bauhiniinae</taxon>
        <taxon>Bauhinia</taxon>
    </lineage>
</organism>
<dbReference type="EMBL" id="CM039429">
    <property type="protein sequence ID" value="KAI4347243.1"/>
    <property type="molecule type" value="Genomic_DNA"/>
</dbReference>
<protein>
    <submittedName>
        <fullName evidence="1">Uncharacterized protein</fullName>
    </submittedName>
</protein>
<reference evidence="1 2" key="1">
    <citation type="journal article" date="2022" name="DNA Res.">
        <title>Chromosomal-level genome assembly of the orchid tree Bauhinia variegata (Leguminosae; Cercidoideae) supports the allotetraploid origin hypothesis of Bauhinia.</title>
        <authorList>
            <person name="Zhong Y."/>
            <person name="Chen Y."/>
            <person name="Zheng D."/>
            <person name="Pang J."/>
            <person name="Liu Y."/>
            <person name="Luo S."/>
            <person name="Meng S."/>
            <person name="Qian L."/>
            <person name="Wei D."/>
            <person name="Dai S."/>
            <person name="Zhou R."/>
        </authorList>
    </citation>
    <scope>NUCLEOTIDE SEQUENCE [LARGE SCALE GENOMIC DNA]</scope>
    <source>
        <strain evidence="1">BV-YZ2020</strain>
    </source>
</reference>